<dbReference type="AlphaFoldDB" id="A0AAD7JK09"/>
<proteinExistence type="predicted"/>
<keyword evidence="2" id="KW-1185">Reference proteome</keyword>
<dbReference type="Proteomes" id="UP001215280">
    <property type="component" value="Unassembled WGS sequence"/>
</dbReference>
<accession>A0AAD7JK09</accession>
<name>A0AAD7JK09_9AGAR</name>
<evidence type="ECO:0000313" key="2">
    <source>
        <dbReference type="Proteomes" id="UP001215280"/>
    </source>
</evidence>
<sequence length="225" mass="25669">MFHATVRRPSFCLKADFGMACDWELEDRRYTPVNRGQHLNDWDMALLSPRDHIGTYAGTQRGALESDVQALSQAQYIEDTKQMHHYTGTLPQLLAMANTPFCTYNMQSNIAEALVPHLLRGDDVQSRTLDLLGALQLAHRLRHPRLIDLVECVCVQRLESGAADLAAELCDAKRCMPVEFENMAQWKEALEERAGRFIRSLDAFERQMVDLRVLIELARDVRADI</sequence>
<organism evidence="1 2">
    <name type="scientific">Mycena maculata</name>
    <dbReference type="NCBI Taxonomy" id="230809"/>
    <lineage>
        <taxon>Eukaryota</taxon>
        <taxon>Fungi</taxon>
        <taxon>Dikarya</taxon>
        <taxon>Basidiomycota</taxon>
        <taxon>Agaricomycotina</taxon>
        <taxon>Agaricomycetes</taxon>
        <taxon>Agaricomycetidae</taxon>
        <taxon>Agaricales</taxon>
        <taxon>Marasmiineae</taxon>
        <taxon>Mycenaceae</taxon>
        <taxon>Mycena</taxon>
    </lineage>
</organism>
<dbReference type="EMBL" id="JARJLG010000032">
    <property type="protein sequence ID" value="KAJ7766496.1"/>
    <property type="molecule type" value="Genomic_DNA"/>
</dbReference>
<reference evidence="1" key="1">
    <citation type="submission" date="2023-03" db="EMBL/GenBank/DDBJ databases">
        <title>Massive genome expansion in bonnet fungi (Mycena s.s.) driven by repeated elements and novel gene families across ecological guilds.</title>
        <authorList>
            <consortium name="Lawrence Berkeley National Laboratory"/>
            <person name="Harder C.B."/>
            <person name="Miyauchi S."/>
            <person name="Viragh M."/>
            <person name="Kuo A."/>
            <person name="Thoen E."/>
            <person name="Andreopoulos B."/>
            <person name="Lu D."/>
            <person name="Skrede I."/>
            <person name="Drula E."/>
            <person name="Henrissat B."/>
            <person name="Morin E."/>
            <person name="Kohler A."/>
            <person name="Barry K."/>
            <person name="LaButti K."/>
            <person name="Morin E."/>
            <person name="Salamov A."/>
            <person name="Lipzen A."/>
            <person name="Mereny Z."/>
            <person name="Hegedus B."/>
            <person name="Baldrian P."/>
            <person name="Stursova M."/>
            <person name="Weitz H."/>
            <person name="Taylor A."/>
            <person name="Grigoriev I.V."/>
            <person name="Nagy L.G."/>
            <person name="Martin F."/>
            <person name="Kauserud H."/>
        </authorList>
    </citation>
    <scope>NUCLEOTIDE SEQUENCE</scope>
    <source>
        <strain evidence="1">CBHHK188m</strain>
    </source>
</reference>
<evidence type="ECO:0000313" key="1">
    <source>
        <dbReference type="EMBL" id="KAJ7766496.1"/>
    </source>
</evidence>
<protein>
    <submittedName>
        <fullName evidence="1">Uncharacterized protein</fullName>
    </submittedName>
</protein>
<gene>
    <name evidence="1" type="ORF">DFH07DRAFT_809117</name>
</gene>
<comment type="caution">
    <text evidence="1">The sequence shown here is derived from an EMBL/GenBank/DDBJ whole genome shotgun (WGS) entry which is preliminary data.</text>
</comment>